<dbReference type="Gene3D" id="1.10.3720.10">
    <property type="entry name" value="MetI-like"/>
    <property type="match status" value="1"/>
</dbReference>
<dbReference type="GO" id="GO:0055085">
    <property type="term" value="P:transmembrane transport"/>
    <property type="evidence" value="ECO:0007669"/>
    <property type="project" value="InterPro"/>
</dbReference>
<evidence type="ECO:0000313" key="9">
    <source>
        <dbReference type="EMBL" id="RST94744.1"/>
    </source>
</evidence>
<comment type="caution">
    <text evidence="9">The sequence shown here is derived from an EMBL/GenBank/DDBJ whole genome shotgun (WGS) entry which is preliminary data.</text>
</comment>
<dbReference type="PROSITE" id="PS50928">
    <property type="entry name" value="ABC_TM1"/>
    <property type="match status" value="1"/>
</dbReference>
<dbReference type="EMBL" id="NGJU01000013">
    <property type="protein sequence ID" value="RST94744.1"/>
    <property type="molecule type" value="Genomic_DNA"/>
</dbReference>
<feature type="transmembrane region" description="Helical" evidence="7">
    <location>
        <begin position="239"/>
        <end position="260"/>
    </location>
</feature>
<sequence length="275" mass="30937">MRKGLKKLVKYVTLFLWLGVVFYPLLIILFGSFMTHSEFSTTAGLGLPASFLNVSNYQQAFIEGKMLRGFGVTFLLLLFGVSGSVVIGSMVAYVLNRFNFKFKKLILGAYFLVSMVPMTVSQIATFKLMIGLNLYNTIWAPIVLYLGADVVMIYIYLQALEKIPVEFDKAAILEGASYLTIYRQVIFPLMKPATATVVMLKVMSIYNDFYLPYLYMPGEKLNTISTTIYRFVGPNQTQWEVICACIIISMIPMVVLYIFLQKYIFSGLTAGGVKG</sequence>
<comment type="subcellular location">
    <subcellularLocation>
        <location evidence="1 7">Cell membrane</location>
        <topology evidence="1 7">Multi-pass membrane protein</topology>
    </subcellularLocation>
</comment>
<keyword evidence="3" id="KW-1003">Cell membrane</keyword>
<evidence type="ECO:0000256" key="5">
    <source>
        <dbReference type="ARBA" id="ARBA00022989"/>
    </source>
</evidence>
<dbReference type="AlphaFoldDB" id="A0A429ZM15"/>
<evidence type="ECO:0000256" key="4">
    <source>
        <dbReference type="ARBA" id="ARBA00022692"/>
    </source>
</evidence>
<feature type="transmembrane region" description="Helical" evidence="7">
    <location>
        <begin position="185"/>
        <end position="206"/>
    </location>
</feature>
<dbReference type="GO" id="GO:0005886">
    <property type="term" value="C:plasma membrane"/>
    <property type="evidence" value="ECO:0007669"/>
    <property type="project" value="UniProtKB-SubCell"/>
</dbReference>
<dbReference type="Proteomes" id="UP000287239">
    <property type="component" value="Unassembled WGS sequence"/>
</dbReference>
<evidence type="ECO:0000256" key="6">
    <source>
        <dbReference type="ARBA" id="ARBA00023136"/>
    </source>
</evidence>
<dbReference type="InterPro" id="IPR000515">
    <property type="entry name" value="MetI-like"/>
</dbReference>
<keyword evidence="10" id="KW-1185">Reference proteome</keyword>
<dbReference type="GeneID" id="98568582"/>
<dbReference type="CDD" id="cd06261">
    <property type="entry name" value="TM_PBP2"/>
    <property type="match status" value="1"/>
</dbReference>
<feature type="transmembrane region" description="Helical" evidence="7">
    <location>
        <begin position="138"/>
        <end position="157"/>
    </location>
</feature>
<keyword evidence="5 7" id="KW-1133">Transmembrane helix</keyword>
<evidence type="ECO:0000313" key="10">
    <source>
        <dbReference type="Proteomes" id="UP000287239"/>
    </source>
</evidence>
<gene>
    <name evidence="9" type="ORF">CBF35_09380</name>
</gene>
<dbReference type="Pfam" id="PF00528">
    <property type="entry name" value="BPD_transp_1"/>
    <property type="match status" value="1"/>
</dbReference>
<feature type="transmembrane region" description="Helical" evidence="7">
    <location>
        <begin position="107"/>
        <end position="126"/>
    </location>
</feature>
<evidence type="ECO:0000259" key="8">
    <source>
        <dbReference type="PROSITE" id="PS50928"/>
    </source>
</evidence>
<dbReference type="PANTHER" id="PTHR43744:SF3">
    <property type="entry name" value="LACTOSE TRANSPORT SYSTEM PERMEASE PROTEIN LACG"/>
    <property type="match status" value="1"/>
</dbReference>
<feature type="transmembrane region" description="Helical" evidence="7">
    <location>
        <begin position="74"/>
        <end position="95"/>
    </location>
</feature>
<keyword evidence="6 7" id="KW-0472">Membrane</keyword>
<keyword evidence="2 7" id="KW-0813">Transport</keyword>
<feature type="transmembrane region" description="Helical" evidence="7">
    <location>
        <begin position="12"/>
        <end position="34"/>
    </location>
</feature>
<organism evidence="9 10">
    <name type="scientific">Vagococcus salmoninarum</name>
    <dbReference type="NCBI Taxonomy" id="2739"/>
    <lineage>
        <taxon>Bacteria</taxon>
        <taxon>Bacillati</taxon>
        <taxon>Bacillota</taxon>
        <taxon>Bacilli</taxon>
        <taxon>Lactobacillales</taxon>
        <taxon>Enterococcaceae</taxon>
        <taxon>Vagococcus</taxon>
    </lineage>
</organism>
<name>A0A429ZM15_9ENTE</name>
<proteinExistence type="inferred from homology"/>
<dbReference type="RefSeq" id="WP_126780427.1">
    <property type="nucleotide sequence ID" value="NZ_CP177121.1"/>
</dbReference>
<feature type="domain" description="ABC transmembrane type-1" evidence="8">
    <location>
        <begin position="70"/>
        <end position="260"/>
    </location>
</feature>
<dbReference type="InterPro" id="IPR035906">
    <property type="entry name" value="MetI-like_sf"/>
</dbReference>
<accession>A0A429ZM15</accession>
<evidence type="ECO:0000256" key="1">
    <source>
        <dbReference type="ARBA" id="ARBA00004651"/>
    </source>
</evidence>
<dbReference type="PANTHER" id="PTHR43744">
    <property type="entry name" value="ABC TRANSPORTER PERMEASE PROTEIN MG189-RELATED-RELATED"/>
    <property type="match status" value="1"/>
</dbReference>
<keyword evidence="4 7" id="KW-0812">Transmembrane</keyword>
<evidence type="ECO:0000256" key="7">
    <source>
        <dbReference type="RuleBase" id="RU363032"/>
    </source>
</evidence>
<dbReference type="SUPFAM" id="SSF161098">
    <property type="entry name" value="MetI-like"/>
    <property type="match status" value="1"/>
</dbReference>
<evidence type="ECO:0000256" key="3">
    <source>
        <dbReference type="ARBA" id="ARBA00022475"/>
    </source>
</evidence>
<dbReference type="OrthoDB" id="9794684at2"/>
<protein>
    <submittedName>
        <fullName evidence="9">Sugar ABC transporter permease</fullName>
    </submittedName>
</protein>
<comment type="similarity">
    <text evidence="7">Belongs to the binding-protein-dependent transport system permease family.</text>
</comment>
<evidence type="ECO:0000256" key="2">
    <source>
        <dbReference type="ARBA" id="ARBA00022448"/>
    </source>
</evidence>
<reference evidence="9 10" key="1">
    <citation type="submission" date="2017-05" db="EMBL/GenBank/DDBJ databases">
        <title>Vagococcus spp. assemblies.</title>
        <authorList>
            <person name="Gulvik C.A."/>
        </authorList>
    </citation>
    <scope>NUCLEOTIDE SEQUENCE [LARGE SCALE GENOMIC DNA]</scope>
    <source>
        <strain evidence="9 10">NCFB 2777</strain>
    </source>
</reference>